<keyword evidence="3" id="KW-1185">Reference proteome</keyword>
<feature type="region of interest" description="Disordered" evidence="1">
    <location>
        <begin position="197"/>
        <end position="227"/>
    </location>
</feature>
<feature type="compositionally biased region" description="Basic and acidic residues" evidence="1">
    <location>
        <begin position="206"/>
        <end position="226"/>
    </location>
</feature>
<proteinExistence type="predicted"/>
<reference evidence="2 3" key="1">
    <citation type="submission" date="2024-02" db="EMBL/GenBank/DDBJ databases">
        <authorList>
            <person name="Chen Y."/>
            <person name="Shah S."/>
            <person name="Dougan E. K."/>
            <person name="Thang M."/>
            <person name="Chan C."/>
        </authorList>
    </citation>
    <scope>NUCLEOTIDE SEQUENCE [LARGE SCALE GENOMIC DNA]</scope>
</reference>
<gene>
    <name evidence="2" type="ORF">SCF082_LOCUS11300</name>
</gene>
<dbReference type="Proteomes" id="UP001642464">
    <property type="component" value="Unassembled WGS sequence"/>
</dbReference>
<dbReference type="EMBL" id="CAXAMM010006669">
    <property type="protein sequence ID" value="CAK9011912.1"/>
    <property type="molecule type" value="Genomic_DNA"/>
</dbReference>
<name>A0ABP0JC50_9DINO</name>
<evidence type="ECO:0000313" key="3">
    <source>
        <dbReference type="Proteomes" id="UP001642464"/>
    </source>
</evidence>
<sequence>MEYWRTSLQELSAWCHYKHSFQNGSIRQFMRMPDQDKSEMVAKDADLFDDQEDLWKDVEHGLLQQWPDDAFVYGVMWGMVRVLRSFFGVSWPEHAVIVDFSVVEKLDLIALQGMRVEVDSFEPDTQLPCQRDDWSCGHRMVLCTSSLLDDGFASESGGEWTVPFGELTIPEDDVSDTRLRELCGGKLAEKKELKIKSEAQAFPSKPKSEAKSKGDHGSPREQDKVVCKRSSVGAVKAESGRNTEAAEASCEDINLSSLVPVNGVPKVVQKVREKLEQRPDPKEARESRKRITLAKGVLKRTSLEFNSFQKAHWDTLRTPLPKGHWNDFLDEVAGSKDITCSVCIGLMSTHSIPSLKEEMLREREEEVETQAPAEDCLALVVYDPNYAQKRADDEDQGAPRKRPRAGRPRKGEEILFNIFTFIQEERPGMYRHLSETEVRDKNPTMTSVELSVLMKKGKTASCIKDWCLRIAWVDLTHLILQEDTKEVANHVEFMKATWPELAHEPLLSLTYREAFNRARNFFQHIPLSVQSASLKAFVSRNLRYLTPGLVCGAAGDVQKQARAYVVALESGKVAEHEKEAIASSSVWIKSRSTESTQKQ</sequence>
<accession>A0ABP0JC50</accession>
<evidence type="ECO:0000313" key="2">
    <source>
        <dbReference type="EMBL" id="CAK9011912.1"/>
    </source>
</evidence>
<comment type="caution">
    <text evidence="2">The sequence shown here is derived from an EMBL/GenBank/DDBJ whole genome shotgun (WGS) entry which is preliminary data.</text>
</comment>
<protein>
    <submittedName>
        <fullName evidence="2">Uncharacterized protein</fullName>
    </submittedName>
</protein>
<organism evidence="2 3">
    <name type="scientific">Durusdinium trenchii</name>
    <dbReference type="NCBI Taxonomy" id="1381693"/>
    <lineage>
        <taxon>Eukaryota</taxon>
        <taxon>Sar</taxon>
        <taxon>Alveolata</taxon>
        <taxon>Dinophyceae</taxon>
        <taxon>Suessiales</taxon>
        <taxon>Symbiodiniaceae</taxon>
        <taxon>Durusdinium</taxon>
    </lineage>
</organism>
<evidence type="ECO:0000256" key="1">
    <source>
        <dbReference type="SAM" id="MobiDB-lite"/>
    </source>
</evidence>